<protein>
    <submittedName>
        <fullName evidence="3">Amino acid adenylation domain-containing protein</fullName>
    </submittedName>
</protein>
<dbReference type="InterPro" id="IPR042099">
    <property type="entry name" value="ANL_N_sf"/>
</dbReference>
<dbReference type="InterPro" id="IPR025110">
    <property type="entry name" value="AMP-bd_C"/>
</dbReference>
<dbReference type="GO" id="GO:0044550">
    <property type="term" value="P:secondary metabolite biosynthetic process"/>
    <property type="evidence" value="ECO:0007669"/>
    <property type="project" value="TreeGrafter"/>
</dbReference>
<dbReference type="InterPro" id="IPR020845">
    <property type="entry name" value="AMP-binding_CS"/>
</dbReference>
<dbReference type="GO" id="GO:0031177">
    <property type="term" value="F:phosphopantetheine binding"/>
    <property type="evidence" value="ECO:0007669"/>
    <property type="project" value="TreeGrafter"/>
</dbReference>
<dbReference type="GO" id="GO:0005829">
    <property type="term" value="C:cytosol"/>
    <property type="evidence" value="ECO:0007669"/>
    <property type="project" value="TreeGrafter"/>
</dbReference>
<keyword evidence="4" id="KW-1185">Reference proteome</keyword>
<dbReference type="OrthoDB" id="2472181at2"/>
<dbReference type="NCBIfam" id="TIGR01733">
    <property type="entry name" value="AA-adenyl-dom"/>
    <property type="match status" value="1"/>
</dbReference>
<evidence type="ECO:0000313" key="4">
    <source>
        <dbReference type="Proteomes" id="UP000186132"/>
    </source>
</evidence>
<gene>
    <name evidence="3" type="ORF">SAMN05443575_1753</name>
</gene>
<dbReference type="PANTHER" id="PTHR45527">
    <property type="entry name" value="NONRIBOSOMAL PEPTIDE SYNTHETASE"/>
    <property type="match status" value="1"/>
</dbReference>
<dbReference type="InterPro" id="IPR000873">
    <property type="entry name" value="AMP-dep_synth/lig_dom"/>
</dbReference>
<name>A0A1M5I627_9ACTN</name>
<dbReference type="Gene3D" id="3.40.50.12780">
    <property type="entry name" value="N-terminal domain of ligase-like"/>
    <property type="match status" value="1"/>
</dbReference>
<feature type="domain" description="AMP-dependent synthetase/ligase" evidence="1">
    <location>
        <begin position="13"/>
        <end position="360"/>
    </location>
</feature>
<dbReference type="STRING" id="1206085.SAMN05443575_1753"/>
<dbReference type="FunFam" id="3.40.50.12780:FF:000012">
    <property type="entry name" value="Non-ribosomal peptide synthetase"/>
    <property type="match status" value="1"/>
</dbReference>
<sequence length="517" mass="54998">MRAEPTLHERYRAVAREHAGRPAVTCGSETVTHGDLLAAAEAVAATLAGLGVRPGDRVGLVCERGIGLLVGMVGIVLAGAAYVPVDPDYPPERIDLLVQDSGIEVAVTDGPGRAALAPGRVRQVDVASADGAAAAPTLPSDPDVTAYVIYTSGSTGRPKGVLVSHRNVVRLFDSTAHWFGFDETDVWTLFHSPSFDFSVWEIWGALLHGGRLVVVSAETVANPLLLLELLRDERVTVLNQTPSAFRLLAAVGCDRGRDLALRTVVFGGERLDVALLGDWFAAFGDEEPRLVNMYGITETTVHVTYRHVRLADLARPDRSPIGMPIPDLTVTIRDADGTVVPDGEPGEIWVAGAGVATGYLNRPELTAARFVDDGGDRAYRSGDLGVVDDGELVHQGRLDDQLKVRGFRIEPFEVEAALLRHPGLAAAVVSGKDYGAGDVRLVAYVQAVDGAADDLPAVLREHARAHLPAHLRPSDYLPVERIPLTAQGKVDRTALAAGTGDGTGIETTVQRRVAAIR</sequence>
<dbReference type="RefSeq" id="WP_143168076.1">
    <property type="nucleotide sequence ID" value="NZ_FQVU01000002.1"/>
</dbReference>
<dbReference type="Pfam" id="PF00501">
    <property type="entry name" value="AMP-binding"/>
    <property type="match status" value="1"/>
</dbReference>
<proteinExistence type="predicted"/>
<organism evidence="3 4">
    <name type="scientific">Jatrophihabitans endophyticus</name>
    <dbReference type="NCBI Taxonomy" id="1206085"/>
    <lineage>
        <taxon>Bacteria</taxon>
        <taxon>Bacillati</taxon>
        <taxon>Actinomycetota</taxon>
        <taxon>Actinomycetes</taxon>
        <taxon>Jatrophihabitantales</taxon>
        <taxon>Jatrophihabitantaceae</taxon>
        <taxon>Jatrophihabitans</taxon>
    </lineage>
</organism>
<evidence type="ECO:0000313" key="3">
    <source>
        <dbReference type="EMBL" id="SHG23243.1"/>
    </source>
</evidence>
<dbReference type="AlphaFoldDB" id="A0A1M5I627"/>
<evidence type="ECO:0000259" key="2">
    <source>
        <dbReference type="Pfam" id="PF13193"/>
    </source>
</evidence>
<dbReference type="Pfam" id="PF13193">
    <property type="entry name" value="AMP-binding_C"/>
    <property type="match status" value="1"/>
</dbReference>
<dbReference type="GO" id="GO:0043041">
    <property type="term" value="P:amino acid activation for nonribosomal peptide biosynthetic process"/>
    <property type="evidence" value="ECO:0007669"/>
    <property type="project" value="TreeGrafter"/>
</dbReference>
<dbReference type="PROSITE" id="PS00455">
    <property type="entry name" value="AMP_BINDING"/>
    <property type="match status" value="1"/>
</dbReference>
<dbReference type="PANTHER" id="PTHR45527:SF14">
    <property type="entry name" value="PLIPASTATIN SYNTHASE SUBUNIT B"/>
    <property type="match status" value="1"/>
</dbReference>
<dbReference type="Proteomes" id="UP000186132">
    <property type="component" value="Unassembled WGS sequence"/>
</dbReference>
<feature type="domain" description="AMP-binding enzyme C-terminal" evidence="2">
    <location>
        <begin position="413"/>
        <end position="489"/>
    </location>
</feature>
<dbReference type="InterPro" id="IPR010071">
    <property type="entry name" value="AA_adenyl_dom"/>
</dbReference>
<accession>A0A1M5I627</accession>
<reference evidence="3 4" key="1">
    <citation type="submission" date="2016-11" db="EMBL/GenBank/DDBJ databases">
        <authorList>
            <person name="Jaros S."/>
            <person name="Januszkiewicz K."/>
            <person name="Wedrychowicz H."/>
        </authorList>
    </citation>
    <scope>NUCLEOTIDE SEQUENCE [LARGE SCALE GENOMIC DNA]</scope>
    <source>
        <strain evidence="3 4">DSM 45627</strain>
    </source>
</reference>
<evidence type="ECO:0000259" key="1">
    <source>
        <dbReference type="Pfam" id="PF00501"/>
    </source>
</evidence>
<dbReference type="EMBL" id="FQVU01000002">
    <property type="protein sequence ID" value="SHG23243.1"/>
    <property type="molecule type" value="Genomic_DNA"/>
</dbReference>
<dbReference type="CDD" id="cd17643">
    <property type="entry name" value="A_NRPS_Cytc1-like"/>
    <property type="match status" value="1"/>
</dbReference>
<dbReference type="Gene3D" id="3.30.300.30">
    <property type="match status" value="1"/>
</dbReference>
<dbReference type="InterPro" id="IPR045851">
    <property type="entry name" value="AMP-bd_C_sf"/>
</dbReference>
<dbReference type="SUPFAM" id="SSF56801">
    <property type="entry name" value="Acetyl-CoA synthetase-like"/>
    <property type="match status" value="1"/>
</dbReference>